<dbReference type="Proteomes" id="UP000448292">
    <property type="component" value="Unassembled WGS sequence"/>
</dbReference>
<protein>
    <submittedName>
        <fullName evidence="1">Uncharacterized protein</fullName>
    </submittedName>
</protein>
<dbReference type="AlphaFoldDB" id="A0A7M3MA85"/>
<evidence type="ECO:0000313" key="2">
    <source>
        <dbReference type="Proteomes" id="UP000448292"/>
    </source>
</evidence>
<name>A0A7M3MA85_9BACT</name>
<reference evidence="1 2" key="1">
    <citation type="submission" date="2018-06" db="EMBL/GenBank/DDBJ databases">
        <title>Complete genome of Desulfovibrio indonesiensis P37SLT.</title>
        <authorList>
            <person name="Crispim J.S."/>
            <person name="Vidigal P.M.P."/>
            <person name="Silva L.C.F."/>
            <person name="Laguardia C.N."/>
            <person name="Araujo L.C."/>
            <person name="Dias R.S."/>
            <person name="Sousa M.P."/>
            <person name="Paula S.O."/>
            <person name="Silva C."/>
        </authorList>
    </citation>
    <scope>NUCLEOTIDE SEQUENCE [LARGE SCALE GENOMIC DNA]</scope>
    <source>
        <strain evidence="1 2">P37SLT</strain>
    </source>
</reference>
<accession>A0A7M3MA85</accession>
<proteinExistence type="predicted"/>
<comment type="caution">
    <text evidence="1">The sequence shown here is derived from an EMBL/GenBank/DDBJ whole genome shotgun (WGS) entry which is preliminary data.</text>
</comment>
<keyword evidence="2" id="KW-1185">Reference proteome</keyword>
<organism evidence="1 2">
    <name type="scientific">Oceanidesulfovibrio indonesiensis</name>
    <dbReference type="NCBI Taxonomy" id="54767"/>
    <lineage>
        <taxon>Bacteria</taxon>
        <taxon>Pseudomonadati</taxon>
        <taxon>Thermodesulfobacteriota</taxon>
        <taxon>Desulfovibrionia</taxon>
        <taxon>Desulfovibrionales</taxon>
        <taxon>Desulfovibrionaceae</taxon>
        <taxon>Oceanidesulfovibrio</taxon>
    </lineage>
</organism>
<evidence type="ECO:0000313" key="1">
    <source>
        <dbReference type="EMBL" id="TVM14510.1"/>
    </source>
</evidence>
<dbReference type="RefSeq" id="WP_144304516.1">
    <property type="nucleotide sequence ID" value="NZ_QMIE01000024.1"/>
</dbReference>
<dbReference type="EMBL" id="QMIE01000024">
    <property type="protein sequence ID" value="TVM14510.1"/>
    <property type="molecule type" value="Genomic_DNA"/>
</dbReference>
<gene>
    <name evidence="1" type="ORF">DPQ33_17500</name>
</gene>
<sequence length="132" mass="14756">MYELHLDTHAVATDPRGREISFFSENLKAEVFADEQPERTLDVMFLEQLEACHSLMLKMFQNAGMADYEDTKVKYLRIAERLMRTFAGSFEAYEKARRGCNQSMVVKHVHVNAGGQAVVGNVGGGNGGPNEK</sequence>